<dbReference type="SMART" id="SM00175">
    <property type="entry name" value="RAB"/>
    <property type="match status" value="1"/>
</dbReference>
<dbReference type="Pfam" id="PF00071">
    <property type="entry name" value="Ras"/>
    <property type="match status" value="1"/>
</dbReference>
<keyword evidence="5" id="KW-1185">Reference proteome</keyword>
<protein>
    <submittedName>
        <fullName evidence="4">Rho family small GTPase</fullName>
    </submittedName>
</protein>
<evidence type="ECO:0000313" key="5">
    <source>
        <dbReference type="Proteomes" id="UP000006671"/>
    </source>
</evidence>
<dbReference type="GO" id="GO:0007264">
    <property type="term" value="P:small GTPase-mediated signal transduction"/>
    <property type="evidence" value="ECO:0007669"/>
    <property type="project" value="InterPro"/>
</dbReference>
<dbReference type="InterPro" id="IPR027417">
    <property type="entry name" value="P-loop_NTPase"/>
</dbReference>
<dbReference type="GO" id="GO:0003924">
    <property type="term" value="F:GTPase activity"/>
    <property type="evidence" value="ECO:0007669"/>
    <property type="project" value="InterPro"/>
</dbReference>
<proteinExistence type="inferred from homology"/>
<keyword evidence="3" id="KW-0342">GTP-binding</keyword>
<dbReference type="PRINTS" id="PR00449">
    <property type="entry name" value="RASTRNSFRMNG"/>
</dbReference>
<dbReference type="SMART" id="SM00176">
    <property type="entry name" value="RAN"/>
    <property type="match status" value="1"/>
</dbReference>
<dbReference type="PROSITE" id="PS51421">
    <property type="entry name" value="RAS"/>
    <property type="match status" value="1"/>
</dbReference>
<dbReference type="InParanoid" id="D2V1Q7"/>
<accession>D2V1Q7</accession>
<evidence type="ECO:0000256" key="1">
    <source>
        <dbReference type="ARBA" id="ARBA00010142"/>
    </source>
</evidence>
<dbReference type="eggNOG" id="KOG0393">
    <property type="taxonomic scope" value="Eukaryota"/>
</dbReference>
<dbReference type="EMBL" id="GG738848">
    <property type="protein sequence ID" value="EFC49203.1"/>
    <property type="molecule type" value="Genomic_DNA"/>
</dbReference>
<dbReference type="SMART" id="SM00173">
    <property type="entry name" value="RAS"/>
    <property type="match status" value="1"/>
</dbReference>
<evidence type="ECO:0000313" key="4">
    <source>
        <dbReference type="EMBL" id="EFC49203.1"/>
    </source>
</evidence>
<sequence length="204" mass="22735">MSNNKTCKVVAVGDGAVGKTCLLMVYVNNEFPEDYIPTVFDNYDTNVKYQDSVVRLSLWDTAGQSKYDRLRYLSYPNTNVFIVCFSVNSRSSYDNVKEKWLKELNEYSKGTPIILVATKIDIRDDKAMIEQLAKDGEKVLTAEEGEKLAKEIGAAHYIETSARTRKGVDEIFQKALDVRFAKGGKAATPSNESKGNGDGCCILM</sequence>
<dbReference type="InterPro" id="IPR001806">
    <property type="entry name" value="Small_GTPase"/>
</dbReference>
<dbReference type="NCBIfam" id="TIGR00231">
    <property type="entry name" value="small_GTP"/>
    <property type="match status" value="1"/>
</dbReference>
<dbReference type="FunFam" id="3.40.50.300:FF:001179">
    <property type="entry name" value="Rho family GTPase"/>
    <property type="match status" value="1"/>
</dbReference>
<dbReference type="SUPFAM" id="SSF52540">
    <property type="entry name" value="P-loop containing nucleoside triphosphate hydrolases"/>
    <property type="match status" value="1"/>
</dbReference>
<dbReference type="PROSITE" id="PS51419">
    <property type="entry name" value="RAB"/>
    <property type="match status" value="1"/>
</dbReference>
<dbReference type="SMART" id="SM00174">
    <property type="entry name" value="RHO"/>
    <property type="match status" value="1"/>
</dbReference>
<evidence type="ECO:0000256" key="3">
    <source>
        <dbReference type="ARBA" id="ARBA00023134"/>
    </source>
</evidence>
<dbReference type="STRING" id="5762.D2V1Q7"/>
<dbReference type="AlphaFoldDB" id="D2V1Q7"/>
<dbReference type="GO" id="GO:0005525">
    <property type="term" value="F:GTP binding"/>
    <property type="evidence" value="ECO:0007669"/>
    <property type="project" value="UniProtKB-KW"/>
</dbReference>
<dbReference type="InterPro" id="IPR003578">
    <property type="entry name" value="Small_GTPase_Rho"/>
</dbReference>
<dbReference type="GeneID" id="8850023"/>
<comment type="similarity">
    <text evidence="1">Belongs to the small GTPase superfamily. Rho family.</text>
</comment>
<name>D2V1Q7_NAEGR</name>
<dbReference type="KEGG" id="ngr:NAEGRDRAFT_62660"/>
<keyword evidence="2" id="KW-0547">Nucleotide-binding</keyword>
<evidence type="ECO:0000256" key="2">
    <source>
        <dbReference type="ARBA" id="ARBA00022741"/>
    </source>
</evidence>
<reference evidence="4 5" key="1">
    <citation type="journal article" date="2010" name="Cell">
        <title>The genome of Naegleria gruberi illuminates early eukaryotic versatility.</title>
        <authorList>
            <person name="Fritz-Laylin L.K."/>
            <person name="Prochnik S.E."/>
            <person name="Ginger M.L."/>
            <person name="Dacks J.B."/>
            <person name="Carpenter M.L."/>
            <person name="Field M.C."/>
            <person name="Kuo A."/>
            <person name="Paredez A."/>
            <person name="Chapman J."/>
            <person name="Pham J."/>
            <person name="Shu S."/>
            <person name="Neupane R."/>
            <person name="Cipriano M."/>
            <person name="Mancuso J."/>
            <person name="Tu H."/>
            <person name="Salamov A."/>
            <person name="Lindquist E."/>
            <person name="Shapiro H."/>
            <person name="Lucas S."/>
            <person name="Grigoriev I.V."/>
            <person name="Cande W.Z."/>
            <person name="Fulton C."/>
            <person name="Rokhsar D.S."/>
            <person name="Dawson S.C."/>
        </authorList>
    </citation>
    <scope>NUCLEOTIDE SEQUENCE [LARGE SCALE GENOMIC DNA]</scope>
    <source>
        <strain evidence="4 5">NEG-M</strain>
    </source>
</reference>
<dbReference type="Proteomes" id="UP000006671">
    <property type="component" value="Unassembled WGS sequence"/>
</dbReference>
<dbReference type="VEuPathDB" id="AmoebaDB:NAEGRDRAFT_62660"/>
<dbReference type="PANTHER" id="PTHR24072">
    <property type="entry name" value="RHO FAMILY GTPASE"/>
    <property type="match status" value="1"/>
</dbReference>
<dbReference type="PROSITE" id="PS51420">
    <property type="entry name" value="RHO"/>
    <property type="match status" value="1"/>
</dbReference>
<dbReference type="OMA" id="EVNHYIP"/>
<gene>
    <name evidence="4" type="ORF">NAEGRDRAFT_62660</name>
</gene>
<dbReference type="RefSeq" id="XP_002681947.1">
    <property type="nucleotide sequence ID" value="XM_002681901.1"/>
</dbReference>
<dbReference type="Gene3D" id="3.40.50.300">
    <property type="entry name" value="P-loop containing nucleotide triphosphate hydrolases"/>
    <property type="match status" value="1"/>
</dbReference>
<organism evidence="5">
    <name type="scientific">Naegleria gruberi</name>
    <name type="common">Amoeba</name>
    <dbReference type="NCBI Taxonomy" id="5762"/>
    <lineage>
        <taxon>Eukaryota</taxon>
        <taxon>Discoba</taxon>
        <taxon>Heterolobosea</taxon>
        <taxon>Tetramitia</taxon>
        <taxon>Eutetramitia</taxon>
        <taxon>Vahlkampfiidae</taxon>
        <taxon>Naegleria</taxon>
    </lineage>
</organism>
<dbReference type="InterPro" id="IPR005225">
    <property type="entry name" value="Small_GTP-bd"/>
</dbReference>
<dbReference type="CDD" id="cd00157">
    <property type="entry name" value="Rho"/>
    <property type="match status" value="1"/>
</dbReference>
<dbReference type="OrthoDB" id="8830751at2759"/>